<reference evidence="4" key="1">
    <citation type="submission" date="2025-08" db="UniProtKB">
        <authorList>
            <consortium name="RefSeq"/>
        </authorList>
    </citation>
    <scope>IDENTIFICATION</scope>
</reference>
<feature type="region of interest" description="Disordered" evidence="1">
    <location>
        <begin position="581"/>
        <end position="601"/>
    </location>
</feature>
<evidence type="ECO:0000313" key="3">
    <source>
        <dbReference type="Proteomes" id="UP000694888"/>
    </source>
</evidence>
<feature type="region of interest" description="Disordered" evidence="1">
    <location>
        <begin position="709"/>
        <end position="728"/>
    </location>
</feature>
<feature type="compositionally biased region" description="Basic residues" evidence="1">
    <location>
        <begin position="784"/>
        <end position="793"/>
    </location>
</feature>
<feature type="region of interest" description="Disordered" evidence="1">
    <location>
        <begin position="494"/>
        <end position="515"/>
    </location>
</feature>
<accession>A0ABM0JA15</accession>
<evidence type="ECO:0000256" key="1">
    <source>
        <dbReference type="SAM" id="MobiDB-lite"/>
    </source>
</evidence>
<organism evidence="3 4">
    <name type="scientific">Aplysia californica</name>
    <name type="common">California sea hare</name>
    <dbReference type="NCBI Taxonomy" id="6500"/>
    <lineage>
        <taxon>Eukaryota</taxon>
        <taxon>Metazoa</taxon>
        <taxon>Spiralia</taxon>
        <taxon>Lophotrochozoa</taxon>
        <taxon>Mollusca</taxon>
        <taxon>Gastropoda</taxon>
        <taxon>Heterobranchia</taxon>
        <taxon>Euthyneura</taxon>
        <taxon>Tectipleura</taxon>
        <taxon>Aplysiida</taxon>
        <taxon>Aplysioidea</taxon>
        <taxon>Aplysiidae</taxon>
        <taxon>Aplysia</taxon>
    </lineage>
</organism>
<feature type="compositionally biased region" description="Basic residues" evidence="1">
    <location>
        <begin position="927"/>
        <end position="981"/>
    </location>
</feature>
<feature type="region of interest" description="Disordered" evidence="1">
    <location>
        <begin position="1020"/>
        <end position="1039"/>
    </location>
</feature>
<name>A0ABM0JA15_APLCA</name>
<feature type="compositionally biased region" description="Basic and acidic residues" evidence="1">
    <location>
        <begin position="360"/>
        <end position="385"/>
    </location>
</feature>
<proteinExistence type="predicted"/>
<feature type="compositionally biased region" description="Polar residues" evidence="1">
    <location>
        <begin position="858"/>
        <end position="867"/>
    </location>
</feature>
<evidence type="ECO:0000256" key="2">
    <source>
        <dbReference type="SAM" id="SignalP"/>
    </source>
</evidence>
<feature type="compositionally biased region" description="Acidic residues" evidence="1">
    <location>
        <begin position="796"/>
        <end position="815"/>
    </location>
</feature>
<feature type="region of interest" description="Disordered" evidence="1">
    <location>
        <begin position="759"/>
        <end position="995"/>
    </location>
</feature>
<gene>
    <name evidence="4" type="primary">LOC101859745</name>
</gene>
<feature type="region of interest" description="Disordered" evidence="1">
    <location>
        <begin position="360"/>
        <end position="473"/>
    </location>
</feature>
<sequence>MTGAIGIVCVLAILTAQAISSPVTPSVCINALAPPTDLPGVNQMGNDPTTPLFRLHFTKHTENKGRRDSRQAYRVHLAVTSSRVAFSDAKVSLETTGNCGVGSLKYDSNDFFQARQTNDSCPKLLLTSHKTPMTELPSLIWTPPECGCVLVRVLVIEKGTVYYAEREGVKKGPLAQLVCVKKASREQYLDTLCSVLDRYLTTEIISSDSFLTRHRLTERTADRFSLDLNIKMRRSDARTCCSKDSSEERIECFNDSRWHRIDRFCKDGSPDLPLTELRMVHMRNREQECCFIFGKYRYPCFAEGNKAGRAFVGASPLDFSMDETDPANDVAEFVSEKDQDIVSKLTPLKFDVGVNEDPVETRKGVEQLPKDKFEKSNAKDTDNEVRNSNTKTGAVKRERKRKHHKATETGDVAPSLEIQGVHTTGTPSEVARLPPRSDHSFPGLVTDRSRGAPSKPRRKMVPGERFHDATNFPDDETDILARTLTNVDRRLGLRKSGETKSGRRSSGEGFGYRQNSGDIENYDGLLSSGIYDKARNGAPAKRLYPEAEGGASWMTRFSEYPKGRVLAAARHVSRGLNKRLSNADRRRKSSKVQHGIEDQGRASVDKTLGKLERKLQRLRLKQHCCEAGAAAGGQVYGGFTHAWRECSHSSEKLVDRLRPTFGHKVCREQFKKCCVEMSVSGPSMTSQEFREAEFQYLDNRQRIPASQMADHGFDGVGRETPEEYDDAGEKRYKSMREVPDDEDFFDEEYNGPARFDEIDDEMAAEYGGLDRSGVEKKDEETKKKALKSKRRKDTKNDDDVDDDDDVEDEDEDEKFELELGLVDVGALEGQVVPKKEVLRKNDKNTTETSQKEFKKGGQTPQNSTTQTAAEKEERREAVEVRPKHHRKSKEETENKEAAMSGFDAQVLDIIGRPTQPRAPSRSQNTPKQRRRRKHHGGSSKRGRSRSRSKEGRRRSSRRSSRKSKERRHRGGRHRYGHKTPQYHHPFGPGGAKDSHEMAAINTRRMAGGMDSKELAEAFSQGTFAHPMRDRTPSRSRSQF</sequence>
<dbReference type="InterPro" id="IPR042307">
    <property type="entry name" value="Reeler_sf"/>
</dbReference>
<protein>
    <submittedName>
        <fullName evidence="4">Uncharacterized protein LOC101859745</fullName>
    </submittedName>
</protein>
<feature type="chain" id="PRO_5046253615" evidence="2">
    <location>
        <begin position="21"/>
        <end position="1039"/>
    </location>
</feature>
<feature type="compositionally biased region" description="Basic and acidic residues" evidence="1">
    <location>
        <begin position="772"/>
        <end position="783"/>
    </location>
</feature>
<dbReference type="Proteomes" id="UP000694888">
    <property type="component" value="Unplaced"/>
</dbReference>
<evidence type="ECO:0000313" key="4">
    <source>
        <dbReference type="RefSeq" id="XP_005088891.1"/>
    </source>
</evidence>
<keyword evidence="2" id="KW-0732">Signal</keyword>
<dbReference type="RefSeq" id="XP_005088891.1">
    <property type="nucleotide sequence ID" value="XM_005088834.3"/>
</dbReference>
<feature type="signal peptide" evidence="2">
    <location>
        <begin position="1"/>
        <end position="20"/>
    </location>
</feature>
<feature type="compositionally biased region" description="Basic and acidic residues" evidence="1">
    <location>
        <begin position="833"/>
        <end position="855"/>
    </location>
</feature>
<feature type="compositionally biased region" description="Basic and acidic residues" evidence="1">
    <location>
        <begin position="869"/>
        <end position="881"/>
    </location>
</feature>
<feature type="compositionally biased region" description="Basic and acidic residues" evidence="1">
    <location>
        <begin position="711"/>
        <end position="728"/>
    </location>
</feature>
<keyword evidence="3" id="KW-1185">Reference proteome</keyword>
<dbReference type="Gene3D" id="2.60.40.4060">
    <property type="entry name" value="Reeler domain"/>
    <property type="match status" value="1"/>
</dbReference>
<dbReference type="GeneID" id="101859745"/>